<dbReference type="Pfam" id="PF07587">
    <property type="entry name" value="PSD1"/>
    <property type="match status" value="1"/>
</dbReference>
<keyword evidence="9" id="KW-1185">Reference proteome</keyword>
<dbReference type="KEGG" id="sdyn:Mal52_15020"/>
<dbReference type="GO" id="GO:0009055">
    <property type="term" value="F:electron transfer activity"/>
    <property type="evidence" value="ECO:0007669"/>
    <property type="project" value="InterPro"/>
</dbReference>
<organism evidence="8 9">
    <name type="scientific">Symmachiella dynata</name>
    <dbReference type="NCBI Taxonomy" id="2527995"/>
    <lineage>
        <taxon>Bacteria</taxon>
        <taxon>Pseudomonadati</taxon>
        <taxon>Planctomycetota</taxon>
        <taxon>Planctomycetia</taxon>
        <taxon>Planctomycetales</taxon>
        <taxon>Planctomycetaceae</taxon>
        <taxon>Symmachiella</taxon>
    </lineage>
</organism>
<dbReference type="SUPFAM" id="SSF46626">
    <property type="entry name" value="Cytochrome c"/>
    <property type="match status" value="1"/>
</dbReference>
<feature type="transmembrane region" description="Helical" evidence="6">
    <location>
        <begin position="51"/>
        <end position="71"/>
    </location>
</feature>
<evidence type="ECO:0000313" key="8">
    <source>
        <dbReference type="EMBL" id="QDU43031.1"/>
    </source>
</evidence>
<evidence type="ECO:0000256" key="1">
    <source>
        <dbReference type="ARBA" id="ARBA00022617"/>
    </source>
</evidence>
<feature type="coiled-coil region" evidence="5">
    <location>
        <begin position="426"/>
        <end position="470"/>
    </location>
</feature>
<dbReference type="InterPro" id="IPR009056">
    <property type="entry name" value="Cyt_c-like_dom"/>
</dbReference>
<dbReference type="GO" id="GO:0020037">
    <property type="term" value="F:heme binding"/>
    <property type="evidence" value="ECO:0007669"/>
    <property type="project" value="InterPro"/>
</dbReference>
<dbReference type="PROSITE" id="PS51007">
    <property type="entry name" value="CYTC"/>
    <property type="match status" value="1"/>
</dbReference>
<dbReference type="InterPro" id="IPR036909">
    <property type="entry name" value="Cyt_c-like_dom_sf"/>
</dbReference>
<protein>
    <submittedName>
        <fullName evidence="8">Planctomycete cytochrome C</fullName>
    </submittedName>
</protein>
<keyword evidence="1 4" id="KW-0349">Heme</keyword>
<keyword evidence="6" id="KW-0472">Membrane</keyword>
<accession>A0A517ZKM0</accession>
<gene>
    <name evidence="8" type="ORF">Mal52_15020</name>
</gene>
<dbReference type="InterPro" id="IPR011429">
    <property type="entry name" value="Cyt_c_Planctomycete-type"/>
</dbReference>
<keyword evidence="3 4" id="KW-0408">Iron</keyword>
<evidence type="ECO:0000256" key="5">
    <source>
        <dbReference type="SAM" id="Coils"/>
    </source>
</evidence>
<name>A0A517ZKM0_9PLAN</name>
<evidence type="ECO:0000256" key="6">
    <source>
        <dbReference type="SAM" id="Phobius"/>
    </source>
</evidence>
<dbReference type="Pfam" id="PF07583">
    <property type="entry name" value="PSCyt2"/>
    <property type="match status" value="1"/>
</dbReference>
<evidence type="ECO:0000256" key="2">
    <source>
        <dbReference type="ARBA" id="ARBA00022723"/>
    </source>
</evidence>
<keyword evidence="2 4" id="KW-0479">Metal-binding</keyword>
<evidence type="ECO:0000256" key="3">
    <source>
        <dbReference type="ARBA" id="ARBA00023004"/>
    </source>
</evidence>
<dbReference type="EMBL" id="CP036276">
    <property type="protein sequence ID" value="QDU43031.1"/>
    <property type="molecule type" value="Genomic_DNA"/>
</dbReference>
<reference evidence="8 9" key="1">
    <citation type="submission" date="2019-02" db="EMBL/GenBank/DDBJ databases">
        <title>Deep-cultivation of Planctomycetes and their phenomic and genomic characterization uncovers novel biology.</title>
        <authorList>
            <person name="Wiegand S."/>
            <person name="Jogler M."/>
            <person name="Boedeker C."/>
            <person name="Pinto D."/>
            <person name="Vollmers J."/>
            <person name="Rivas-Marin E."/>
            <person name="Kohn T."/>
            <person name="Peeters S.H."/>
            <person name="Heuer A."/>
            <person name="Rast P."/>
            <person name="Oberbeckmann S."/>
            <person name="Bunk B."/>
            <person name="Jeske O."/>
            <person name="Meyerdierks A."/>
            <person name="Storesund J.E."/>
            <person name="Kallscheuer N."/>
            <person name="Luecker S."/>
            <person name="Lage O.M."/>
            <person name="Pohl T."/>
            <person name="Merkel B.J."/>
            <person name="Hornburger P."/>
            <person name="Mueller R.-W."/>
            <person name="Bruemmer F."/>
            <person name="Labrenz M."/>
            <person name="Spormann A.M."/>
            <person name="Op den Camp H."/>
            <person name="Overmann J."/>
            <person name="Amann R."/>
            <person name="Jetten M.S.M."/>
            <person name="Mascher T."/>
            <person name="Medema M.H."/>
            <person name="Devos D.P."/>
            <person name="Kaster A.-K."/>
            <person name="Ovreas L."/>
            <person name="Rohde M."/>
            <person name="Galperin M.Y."/>
            <person name="Jogler C."/>
        </authorList>
    </citation>
    <scope>NUCLEOTIDE SEQUENCE [LARGE SCALE GENOMIC DNA]</scope>
    <source>
        <strain evidence="8 9">Mal52</strain>
    </source>
</reference>
<dbReference type="PANTHER" id="PTHR35889:SF3">
    <property type="entry name" value="F-BOX DOMAIN-CONTAINING PROTEIN"/>
    <property type="match status" value="1"/>
</dbReference>
<dbReference type="Gene3D" id="1.10.760.10">
    <property type="entry name" value="Cytochrome c-like domain"/>
    <property type="match status" value="1"/>
</dbReference>
<dbReference type="Pfam" id="PF07635">
    <property type="entry name" value="PSCyt1"/>
    <property type="match status" value="1"/>
</dbReference>
<evidence type="ECO:0000256" key="4">
    <source>
        <dbReference type="PROSITE-ProRule" id="PRU00433"/>
    </source>
</evidence>
<dbReference type="GO" id="GO:0046872">
    <property type="term" value="F:metal ion binding"/>
    <property type="evidence" value="ECO:0007669"/>
    <property type="project" value="UniProtKB-KW"/>
</dbReference>
<keyword evidence="5" id="KW-0175">Coiled coil</keyword>
<feature type="domain" description="Cytochrome c" evidence="7">
    <location>
        <begin position="69"/>
        <end position="164"/>
    </location>
</feature>
<dbReference type="Proteomes" id="UP000319383">
    <property type="component" value="Chromosome"/>
</dbReference>
<evidence type="ECO:0000259" key="7">
    <source>
        <dbReference type="PROSITE" id="PS51007"/>
    </source>
</evidence>
<proteinExistence type="predicted"/>
<dbReference type="AlphaFoldDB" id="A0A517ZKM0"/>
<keyword evidence="6" id="KW-1133">Transmembrane helix</keyword>
<sequence length="821" mass="91964">MRIRMATIQQCLVASLRRVPPAAFPPVQVTDAVSSRREVKNRAHWRTSRQWHPRVIVFVGLSIFLALAPAVRADEDLFLKRVAPVLERRCVRCHNGDNAKGGLDLSTAKGLHEGGDSGEVLAAAVEESLLLEMVTGEDPAMPEGGPPLTQEQIADLRQWIKSGANWPEAKILQPKPGDGDWWSLRPLAKPPVPPAKSPWIRTPVDAFILEKLTQKKLTPNPEADRRTLIRRLTFDLHGLPPTQEEIDAFVADSDPAAYDKLVDRLLASPRYGERWARHWLDVVHYGDTHGYDKDKRRPNAWPYRDYVIRSLNDDKPYAQFVREQLAGDVLFPNEPDGIIATGFVVAGPWDFVGHVELREGTLDKTITRNLDRDDMVTNTMATFCSLTVHCARCHDHKFDPITQADYYSLQAVFAGIDRAPRPYKIDAEVEAERAKLTAERNDLRAKINTAKKAKTDVAELEKQLAPIEAALAKLPKPPLVYAAATNFPNTGSFRPTGGQPREIHLLNRGSEKQPGDIMQPGTVGCIPGLPSRFQLDNPDDEGARRVQLAAWITDTKNPLTWRSIVNRVWHYHFGSAIVDSPNDFGHMGATPTHPELLDWLAADFRDNGQSLKRLHKLIVTSAAYRQSTAHDEQNSKIDSGNQFLWRMNRRQLEAEALRDAVLATSGKLDTTMYGPGFDLFGFIDDHSPHYLYDKYDPDDPRGLRRSIYRFIVRSVPDPFMETLDCADPSQNVPVRNSTVTALQALSLLNNKFMVRQAEHFAARAQAQAEGLPAQIAFAFQTALGRAPSEQESQTLTAYAEQHGLANACRLLFNANEFLFVD</sequence>
<dbReference type="PANTHER" id="PTHR35889">
    <property type="entry name" value="CYCLOINULO-OLIGOSACCHARIDE FRUCTANOTRANSFERASE-RELATED"/>
    <property type="match status" value="1"/>
</dbReference>
<dbReference type="InterPro" id="IPR011444">
    <property type="entry name" value="DUF1549"/>
</dbReference>
<keyword evidence="6" id="KW-0812">Transmembrane</keyword>
<evidence type="ECO:0000313" key="9">
    <source>
        <dbReference type="Proteomes" id="UP000319383"/>
    </source>
</evidence>
<dbReference type="InterPro" id="IPR022655">
    <property type="entry name" value="DUF1553"/>
</dbReference>